<name>A0AAD6GPM2_9EURO</name>
<dbReference type="SUPFAM" id="SSF51735">
    <property type="entry name" value="NAD(P)-binding Rossmann-fold domains"/>
    <property type="match status" value="1"/>
</dbReference>
<proteinExistence type="predicted"/>
<evidence type="ECO:0000313" key="3">
    <source>
        <dbReference type="Proteomes" id="UP001216150"/>
    </source>
</evidence>
<dbReference type="Pfam" id="PF14748">
    <property type="entry name" value="P5CR_dimer"/>
    <property type="match status" value="1"/>
</dbReference>
<dbReference type="InterPro" id="IPR008927">
    <property type="entry name" value="6-PGluconate_DH-like_C_sf"/>
</dbReference>
<evidence type="ECO:0000259" key="1">
    <source>
        <dbReference type="Pfam" id="PF14748"/>
    </source>
</evidence>
<dbReference type="Gene3D" id="3.40.50.720">
    <property type="entry name" value="NAD(P)-binding Rossmann-like Domain"/>
    <property type="match status" value="1"/>
</dbReference>
<keyword evidence="3" id="KW-1185">Reference proteome</keyword>
<protein>
    <recommendedName>
        <fullName evidence="1">Pyrroline-5-carboxylate reductase dimerisation domain-containing protein</fullName>
    </recommendedName>
</protein>
<dbReference type="SUPFAM" id="SSF48179">
    <property type="entry name" value="6-phosphogluconate dehydrogenase C-terminal domain-like"/>
    <property type="match status" value="1"/>
</dbReference>
<dbReference type="GO" id="GO:0055129">
    <property type="term" value="P:L-proline biosynthetic process"/>
    <property type="evidence" value="ECO:0007669"/>
    <property type="project" value="TreeGrafter"/>
</dbReference>
<organism evidence="2 3">
    <name type="scientific">Penicillium hetheringtonii</name>
    <dbReference type="NCBI Taxonomy" id="911720"/>
    <lineage>
        <taxon>Eukaryota</taxon>
        <taxon>Fungi</taxon>
        <taxon>Dikarya</taxon>
        <taxon>Ascomycota</taxon>
        <taxon>Pezizomycotina</taxon>
        <taxon>Eurotiomycetes</taxon>
        <taxon>Eurotiomycetidae</taxon>
        <taxon>Eurotiales</taxon>
        <taxon>Aspergillaceae</taxon>
        <taxon>Penicillium</taxon>
    </lineage>
</organism>
<dbReference type="PANTHER" id="PTHR11645">
    <property type="entry name" value="PYRROLINE-5-CARBOXYLATE REDUCTASE"/>
    <property type="match status" value="1"/>
</dbReference>
<evidence type="ECO:0000313" key="2">
    <source>
        <dbReference type="EMBL" id="KAJ5573351.1"/>
    </source>
</evidence>
<dbReference type="InterPro" id="IPR036291">
    <property type="entry name" value="NAD(P)-bd_dom_sf"/>
</dbReference>
<dbReference type="PANTHER" id="PTHR11645:SF21">
    <property type="entry name" value="HYPOTHETICAL PYRROLINE-5-CARBOXYLATE REDUCTASE (EUROFUNG)"/>
    <property type="match status" value="1"/>
</dbReference>
<dbReference type="InterPro" id="IPR029036">
    <property type="entry name" value="P5CR_dimer"/>
</dbReference>
<accession>A0AAD6GPM2</accession>
<dbReference type="Gene3D" id="1.10.3730.10">
    <property type="entry name" value="ProC C-terminal domain-like"/>
    <property type="match status" value="1"/>
</dbReference>
<reference evidence="2 3" key="1">
    <citation type="journal article" date="2023" name="IMA Fungus">
        <title>Comparative genomic study of the Penicillium genus elucidates a diverse pangenome and 15 lateral gene transfer events.</title>
        <authorList>
            <person name="Petersen C."/>
            <person name="Sorensen T."/>
            <person name="Nielsen M.R."/>
            <person name="Sondergaard T.E."/>
            <person name="Sorensen J.L."/>
            <person name="Fitzpatrick D.A."/>
            <person name="Frisvad J.C."/>
            <person name="Nielsen K.L."/>
        </authorList>
    </citation>
    <scope>NUCLEOTIDE SEQUENCE [LARGE SCALE GENOMIC DNA]</scope>
    <source>
        <strain evidence="2 3">IBT 29057</strain>
    </source>
</reference>
<sequence>MTEAILGEDGVKDAVAGKAVISIMGGILPSKIDEIIYKDSHHSQKASIIRAMPNLGAQVGASMTIIEDNPSLSAEHHAAVMWIFESIGAVKFLDAKVFDAGTLLAGSSMALFSLALDGILDGCVMKGLRRSEAMEMAIQSIHGMTELFHKEHPALLRESISSPGGSTISSLQTLEVAGVRWSFARAMVDGIDHLQN</sequence>
<comment type="caution">
    <text evidence="2">The sequence shown here is derived from an EMBL/GenBank/DDBJ whole genome shotgun (WGS) entry which is preliminary data.</text>
</comment>
<dbReference type="GO" id="GO:0004735">
    <property type="term" value="F:pyrroline-5-carboxylate reductase activity"/>
    <property type="evidence" value="ECO:0007669"/>
    <property type="project" value="TreeGrafter"/>
</dbReference>
<gene>
    <name evidence="2" type="ORF">N7450_010335</name>
</gene>
<dbReference type="EMBL" id="JAQJAC010000009">
    <property type="protein sequence ID" value="KAJ5573351.1"/>
    <property type="molecule type" value="Genomic_DNA"/>
</dbReference>
<dbReference type="AlphaFoldDB" id="A0AAD6GPM2"/>
<dbReference type="Proteomes" id="UP001216150">
    <property type="component" value="Unassembled WGS sequence"/>
</dbReference>
<feature type="domain" description="Pyrroline-5-carboxylate reductase dimerisation" evidence="1">
    <location>
        <begin position="97"/>
        <end position="192"/>
    </location>
</feature>